<keyword evidence="5 8" id="KW-0812">Transmembrane</keyword>
<keyword evidence="4 8" id="KW-1003">Cell membrane</keyword>
<dbReference type="PANTHER" id="PTHR30269">
    <property type="entry name" value="TRANSMEMBRANE PROTEIN YFCA"/>
    <property type="match status" value="1"/>
</dbReference>
<dbReference type="Proteomes" id="UP000019222">
    <property type="component" value="Chromosome"/>
</dbReference>
<dbReference type="PANTHER" id="PTHR30269:SF37">
    <property type="entry name" value="MEMBRANE TRANSPORTER PROTEIN"/>
    <property type="match status" value="1"/>
</dbReference>
<evidence type="ECO:0000256" key="7">
    <source>
        <dbReference type="ARBA" id="ARBA00023136"/>
    </source>
</evidence>
<reference evidence="9 10" key="1">
    <citation type="submission" date="2013-02" db="EMBL/GenBank/DDBJ databases">
        <title>The complete genome sequence of Corynebacterium vitaeruminis DSM 20294.</title>
        <authorList>
            <person name="Ruckert C."/>
            <person name="Albersmeier A."/>
            <person name="Kalinowski J."/>
        </authorList>
    </citation>
    <scope>NUCLEOTIDE SEQUENCE [LARGE SCALE GENOMIC DNA]</scope>
    <source>
        <strain evidence="10">ATCC 10234</strain>
    </source>
</reference>
<feature type="transmembrane region" description="Helical" evidence="8">
    <location>
        <begin position="33"/>
        <end position="58"/>
    </location>
</feature>
<dbReference type="RefSeq" id="WP_025252683.1">
    <property type="nucleotide sequence ID" value="NZ_CP004353.1"/>
</dbReference>
<keyword evidence="3" id="KW-0813">Transport</keyword>
<comment type="subcellular location">
    <subcellularLocation>
        <location evidence="1 8">Cell membrane</location>
        <topology evidence="1 8">Multi-pass membrane protein</topology>
    </subcellularLocation>
</comment>
<evidence type="ECO:0000256" key="6">
    <source>
        <dbReference type="ARBA" id="ARBA00022989"/>
    </source>
</evidence>
<dbReference type="eggNOG" id="COG0730">
    <property type="taxonomic scope" value="Bacteria"/>
</dbReference>
<feature type="transmembrane region" description="Helical" evidence="8">
    <location>
        <begin position="94"/>
        <end position="113"/>
    </location>
</feature>
<dbReference type="PATRIC" id="fig|1224164.3.peg.1275"/>
<organism evidence="9 10">
    <name type="scientific">Corynebacterium vitaeruminis DSM 20294</name>
    <dbReference type="NCBI Taxonomy" id="1224164"/>
    <lineage>
        <taxon>Bacteria</taxon>
        <taxon>Bacillati</taxon>
        <taxon>Actinomycetota</taxon>
        <taxon>Actinomycetes</taxon>
        <taxon>Mycobacteriales</taxon>
        <taxon>Corynebacteriaceae</taxon>
        <taxon>Corynebacterium</taxon>
    </lineage>
</organism>
<dbReference type="InterPro" id="IPR002781">
    <property type="entry name" value="TM_pro_TauE-like"/>
</dbReference>
<dbReference type="AlphaFoldDB" id="W5Y139"/>
<keyword evidence="7 8" id="KW-0472">Membrane</keyword>
<name>W5Y139_9CORY</name>
<gene>
    <name evidence="9" type="ORF">B843_06345</name>
</gene>
<keyword evidence="6 8" id="KW-1133">Transmembrane helix</keyword>
<evidence type="ECO:0000256" key="4">
    <source>
        <dbReference type="ARBA" id="ARBA00022475"/>
    </source>
</evidence>
<evidence type="ECO:0000256" key="8">
    <source>
        <dbReference type="RuleBase" id="RU363041"/>
    </source>
</evidence>
<protein>
    <recommendedName>
        <fullName evidence="8">Probable membrane transporter protein</fullName>
    </recommendedName>
</protein>
<feature type="transmembrane region" description="Helical" evidence="8">
    <location>
        <begin position="226"/>
        <end position="244"/>
    </location>
</feature>
<evidence type="ECO:0000313" key="9">
    <source>
        <dbReference type="EMBL" id="AHI22654.1"/>
    </source>
</evidence>
<evidence type="ECO:0000256" key="2">
    <source>
        <dbReference type="ARBA" id="ARBA00009142"/>
    </source>
</evidence>
<evidence type="ECO:0000256" key="1">
    <source>
        <dbReference type="ARBA" id="ARBA00004651"/>
    </source>
</evidence>
<feature type="transmembrane region" description="Helical" evidence="8">
    <location>
        <begin position="169"/>
        <end position="189"/>
    </location>
</feature>
<comment type="similarity">
    <text evidence="2 8">Belongs to the 4-toluene sulfonate uptake permease (TSUP) (TC 2.A.102) family.</text>
</comment>
<feature type="transmembrane region" description="Helical" evidence="8">
    <location>
        <begin position="195"/>
        <end position="214"/>
    </location>
</feature>
<sequence>MTLVLIVFFVVLIGSLMQRISGMGMGLVGGPVLSILLGPVQGILVVNVLAVINAILTTYSVRKGVDWRKFATIASPMIIGALPGALLIKVISGSLLQVIVGGLLLIALAVVTFSQNRIPKVHGTGPAVTAGVIGGFMNTLAGIAGPAITVYAQASRWEQRSYASTLQPIFIVSGSVSILVKTLTGAGSISHLSPLVWVFGIAAMFVGIFVGARISDRVPRDKARTMALILASLGGVSALVRGAMGLF</sequence>
<dbReference type="EMBL" id="CP004353">
    <property type="protein sequence ID" value="AHI22654.1"/>
    <property type="molecule type" value="Genomic_DNA"/>
</dbReference>
<evidence type="ECO:0000313" key="10">
    <source>
        <dbReference type="Proteomes" id="UP000019222"/>
    </source>
</evidence>
<dbReference type="InterPro" id="IPR052017">
    <property type="entry name" value="TSUP"/>
</dbReference>
<accession>W5Y139</accession>
<dbReference type="HOGENOM" id="CLU_054750_6_0_11"/>
<dbReference type="KEGG" id="cvt:B843_06345"/>
<dbReference type="Pfam" id="PF01925">
    <property type="entry name" value="TauE"/>
    <property type="match status" value="1"/>
</dbReference>
<evidence type="ECO:0000256" key="3">
    <source>
        <dbReference type="ARBA" id="ARBA00022448"/>
    </source>
</evidence>
<evidence type="ECO:0000256" key="5">
    <source>
        <dbReference type="ARBA" id="ARBA00022692"/>
    </source>
</evidence>
<keyword evidence="10" id="KW-1185">Reference proteome</keyword>
<dbReference type="GO" id="GO:0005886">
    <property type="term" value="C:plasma membrane"/>
    <property type="evidence" value="ECO:0007669"/>
    <property type="project" value="UniProtKB-SubCell"/>
</dbReference>
<dbReference type="STRING" id="1224164.B843_06345"/>
<proteinExistence type="inferred from homology"/>